<protein>
    <recommendedName>
        <fullName evidence="5">DUF3078 domain-containing protein</fullName>
    </recommendedName>
</protein>
<sequence>MKKLVIAVALLISNFSFSQTVEELKAEKSKKAAEVAKLQGEVDALQAKIDAFPGWKFSTFGTIGANFSGFNDWFSNAVPNSSAGNIGITVNGTANLDREKYFWRNSGNLNLGWVKIDDKDDPNDDTNFRGTTDVFTITSLFGYKLTKTLAVSTLGEYRTSFIENFNDPGYLDVGVGATWTPLKELVVVVHPINYNFVFSSSGTSFDSSLGAKIVADYNRTIGKLKFRSNFSTFQSYKSSDLSNWTWINSLGFNIWKGIGVGLESGLRNNRQETFNSPLTSFASLESTPTRLQSYWLLGLSYAF</sequence>
<dbReference type="Proteomes" id="UP000215214">
    <property type="component" value="Chromosome TJEJU"/>
</dbReference>
<keyword evidence="4" id="KW-1185">Reference proteome</keyword>
<dbReference type="AlphaFoldDB" id="A0A238U620"/>
<gene>
    <name evidence="3" type="ORF">TJEJU_0126</name>
</gene>
<dbReference type="Pfam" id="PF11276">
    <property type="entry name" value="DUF3078"/>
    <property type="match status" value="1"/>
</dbReference>
<accession>A0A238U620</accession>
<evidence type="ECO:0000313" key="3">
    <source>
        <dbReference type="EMBL" id="SNR13934.1"/>
    </source>
</evidence>
<keyword evidence="2" id="KW-0732">Signal</keyword>
<feature type="chain" id="PRO_5013008961" description="DUF3078 domain-containing protein" evidence="2">
    <location>
        <begin position="19"/>
        <end position="303"/>
    </location>
</feature>
<feature type="signal peptide" evidence="2">
    <location>
        <begin position="1"/>
        <end position="18"/>
    </location>
</feature>
<evidence type="ECO:0000256" key="2">
    <source>
        <dbReference type="SAM" id="SignalP"/>
    </source>
</evidence>
<evidence type="ECO:0000313" key="4">
    <source>
        <dbReference type="Proteomes" id="UP000215214"/>
    </source>
</evidence>
<dbReference type="EMBL" id="LT899436">
    <property type="protein sequence ID" value="SNR13934.1"/>
    <property type="molecule type" value="Genomic_DNA"/>
</dbReference>
<evidence type="ECO:0008006" key="5">
    <source>
        <dbReference type="Google" id="ProtNLM"/>
    </source>
</evidence>
<reference evidence="3 4" key="1">
    <citation type="submission" date="2017-07" db="EMBL/GenBank/DDBJ databases">
        <authorList>
            <person name="Sun Z.S."/>
            <person name="Albrecht U."/>
            <person name="Echele G."/>
            <person name="Lee C.C."/>
        </authorList>
    </citation>
    <scope>NUCLEOTIDE SEQUENCE [LARGE SCALE GENOMIC DNA]</scope>
    <source>
        <strain evidence="4">type strain: KCTC 22618</strain>
    </source>
</reference>
<dbReference type="KEGG" id="tje:TJEJU_0126"/>
<proteinExistence type="predicted"/>
<evidence type="ECO:0000256" key="1">
    <source>
        <dbReference type="SAM" id="Coils"/>
    </source>
</evidence>
<keyword evidence="1" id="KW-0175">Coiled coil</keyword>
<dbReference type="OrthoDB" id="1198072at2"/>
<name>A0A238U620_9FLAO</name>
<dbReference type="InterPro" id="IPR021428">
    <property type="entry name" value="DUF3078"/>
</dbReference>
<organism evidence="3 4">
    <name type="scientific">Tenacibaculum jejuense</name>
    <dbReference type="NCBI Taxonomy" id="584609"/>
    <lineage>
        <taxon>Bacteria</taxon>
        <taxon>Pseudomonadati</taxon>
        <taxon>Bacteroidota</taxon>
        <taxon>Flavobacteriia</taxon>
        <taxon>Flavobacteriales</taxon>
        <taxon>Flavobacteriaceae</taxon>
        <taxon>Tenacibaculum</taxon>
    </lineage>
</organism>
<feature type="coiled-coil region" evidence="1">
    <location>
        <begin position="21"/>
        <end position="48"/>
    </location>
</feature>
<dbReference type="RefSeq" id="WP_095068805.1">
    <property type="nucleotide sequence ID" value="NZ_LT899436.1"/>
</dbReference>